<reference evidence="5 6" key="1">
    <citation type="submission" date="2019-11" db="EMBL/GenBank/DDBJ databases">
        <title>Whole-genome sequence of a the green, strictly anaerobic photosynthetic bacterium Heliobacillus mobilis DSM 6151.</title>
        <authorList>
            <person name="Kyndt J.A."/>
            <person name="Meyer T.E."/>
        </authorList>
    </citation>
    <scope>NUCLEOTIDE SEQUENCE [LARGE SCALE GENOMIC DNA]</scope>
    <source>
        <strain evidence="5 6">DSM 6151</strain>
    </source>
</reference>
<dbReference type="CDD" id="cd00298">
    <property type="entry name" value="ACD_sHsps_p23-like"/>
    <property type="match status" value="1"/>
</dbReference>
<dbReference type="InterPro" id="IPR008978">
    <property type="entry name" value="HSP20-like_chaperone"/>
</dbReference>
<evidence type="ECO:0000313" key="6">
    <source>
        <dbReference type="Proteomes" id="UP000430670"/>
    </source>
</evidence>
<dbReference type="Gene3D" id="2.60.40.790">
    <property type="match status" value="1"/>
</dbReference>
<dbReference type="InterPro" id="IPR002068">
    <property type="entry name" value="A-crystallin/Hsp20_dom"/>
</dbReference>
<dbReference type="EMBL" id="WNKU01000009">
    <property type="protein sequence ID" value="MTV49259.1"/>
    <property type="molecule type" value="Genomic_DNA"/>
</dbReference>
<organism evidence="5 6">
    <name type="scientific">Heliobacterium mobile</name>
    <name type="common">Heliobacillus mobilis</name>
    <dbReference type="NCBI Taxonomy" id="28064"/>
    <lineage>
        <taxon>Bacteria</taxon>
        <taxon>Bacillati</taxon>
        <taxon>Bacillota</taxon>
        <taxon>Clostridia</taxon>
        <taxon>Eubacteriales</taxon>
        <taxon>Heliobacteriaceae</taxon>
        <taxon>Heliobacterium</taxon>
    </lineage>
</organism>
<evidence type="ECO:0000256" key="1">
    <source>
        <dbReference type="PROSITE-ProRule" id="PRU00285"/>
    </source>
</evidence>
<dbReference type="AlphaFoldDB" id="A0A6I3SK31"/>
<evidence type="ECO:0000259" key="3">
    <source>
        <dbReference type="PROSITE" id="PS01031"/>
    </source>
</evidence>
<dbReference type="PROSITE" id="PS51203">
    <property type="entry name" value="CS"/>
    <property type="match status" value="1"/>
</dbReference>
<protein>
    <submittedName>
        <fullName evidence="5">Hsp20 family protein</fullName>
    </submittedName>
</protein>
<keyword evidence="6" id="KW-1185">Reference proteome</keyword>
<comment type="similarity">
    <text evidence="1 2">Belongs to the small heat shock protein (HSP20) family.</text>
</comment>
<dbReference type="Pfam" id="PF00011">
    <property type="entry name" value="HSP20"/>
    <property type="match status" value="1"/>
</dbReference>
<gene>
    <name evidence="5" type="ORF">GJ688_09740</name>
</gene>
<comment type="caution">
    <text evidence="5">The sequence shown here is derived from an EMBL/GenBank/DDBJ whole genome shotgun (WGS) entry which is preliminary data.</text>
</comment>
<dbReference type="InterPro" id="IPR007052">
    <property type="entry name" value="CS_dom"/>
</dbReference>
<dbReference type="Proteomes" id="UP000430670">
    <property type="component" value="Unassembled WGS sequence"/>
</dbReference>
<sequence length="191" mass="20037">MQSSIPVSGNWIQSSGNLGTFATMTTPMVAGIQSSWNPMISASQFAQPSINFSTSPVISTTPVISAGQFNQLGSGWTGVTNFASMALSGNVIAQPSVDISETSSDVVVTAYVSNVPLNNLSLNVTDNSLTISGTAWTGTNNLVINRTVALPTSIRAEAVDANLQSSGVLEIRLPKSDKISRKRTTINQESK</sequence>
<evidence type="ECO:0000256" key="2">
    <source>
        <dbReference type="RuleBase" id="RU003616"/>
    </source>
</evidence>
<feature type="domain" description="SHSP" evidence="3">
    <location>
        <begin position="88"/>
        <end position="191"/>
    </location>
</feature>
<dbReference type="PROSITE" id="PS01031">
    <property type="entry name" value="SHSP"/>
    <property type="match status" value="1"/>
</dbReference>
<evidence type="ECO:0000313" key="5">
    <source>
        <dbReference type="EMBL" id="MTV49259.1"/>
    </source>
</evidence>
<dbReference type="SUPFAM" id="SSF49764">
    <property type="entry name" value="HSP20-like chaperones"/>
    <property type="match status" value="1"/>
</dbReference>
<evidence type="ECO:0000259" key="4">
    <source>
        <dbReference type="PROSITE" id="PS51203"/>
    </source>
</evidence>
<accession>A0A6I3SK31</accession>
<proteinExistence type="inferred from homology"/>
<name>A0A6I3SK31_HELMO</name>
<feature type="domain" description="CS" evidence="4">
    <location>
        <begin position="92"/>
        <end position="185"/>
    </location>
</feature>
<dbReference type="OrthoDB" id="9811615at2"/>